<name>A0A1K0FUR5_9BASI</name>
<evidence type="ECO:0008006" key="4">
    <source>
        <dbReference type="Google" id="ProtNLM"/>
    </source>
</evidence>
<accession>A0A1K0FUR5</accession>
<evidence type="ECO:0000313" key="2">
    <source>
        <dbReference type="EMBL" id="SAM58335.1"/>
    </source>
</evidence>
<dbReference type="EMBL" id="LT558117">
    <property type="protein sequence ID" value="SAM58335.1"/>
    <property type="molecule type" value="Genomic_DNA"/>
</dbReference>
<feature type="signal peptide" evidence="1">
    <location>
        <begin position="1"/>
        <end position="23"/>
    </location>
</feature>
<dbReference type="OrthoDB" id="2556569at2759"/>
<dbReference type="Proteomes" id="UP000179920">
    <property type="component" value="Chromosome I"/>
</dbReference>
<proteinExistence type="predicted"/>
<evidence type="ECO:0000313" key="3">
    <source>
        <dbReference type="Proteomes" id="UP000179920"/>
    </source>
</evidence>
<gene>
    <name evidence="2" type="ORF">UBRO_01209</name>
</gene>
<protein>
    <recommendedName>
        <fullName evidence="4">Mig1 protein</fullName>
    </recommendedName>
</protein>
<dbReference type="AlphaFoldDB" id="A0A1K0FUR5"/>
<organism evidence="2 3">
    <name type="scientific">Ustilago bromivora</name>
    <dbReference type="NCBI Taxonomy" id="307758"/>
    <lineage>
        <taxon>Eukaryota</taxon>
        <taxon>Fungi</taxon>
        <taxon>Dikarya</taxon>
        <taxon>Basidiomycota</taxon>
        <taxon>Ustilaginomycotina</taxon>
        <taxon>Ustilaginomycetes</taxon>
        <taxon>Ustilaginales</taxon>
        <taxon>Ustilaginaceae</taxon>
        <taxon>Ustilago</taxon>
    </lineage>
</organism>
<evidence type="ECO:0000256" key="1">
    <source>
        <dbReference type="SAM" id="SignalP"/>
    </source>
</evidence>
<feature type="chain" id="PRO_5009663907" description="Mig1 protein" evidence="1">
    <location>
        <begin position="24"/>
        <end position="161"/>
    </location>
</feature>
<keyword evidence="1" id="KW-0732">Signal</keyword>
<reference evidence="3" key="1">
    <citation type="submission" date="2016-04" db="EMBL/GenBank/DDBJ databases">
        <authorList>
            <person name="Guldener U."/>
            <person name="Guldener U."/>
        </authorList>
    </citation>
    <scope>NUCLEOTIDE SEQUENCE [LARGE SCALE GENOMIC DNA]</scope>
    <source>
        <strain evidence="3">UB2112</strain>
    </source>
</reference>
<sequence>MVSFKSTPSLILMAFAAMQIAHAAPSITVVVDTKDNEPEPGKPDQPLFACEIKSRTCREPSNYTGLRYDPLNLDLGVCYNPSVMKDFYNWFSLSNKRGMFISTYYVSCPTGDPACETKCKDKSADDIRNIVEHEINKQTNCVASVRCWNFEGLDKHCYKSQ</sequence>